<dbReference type="SUPFAM" id="SSF51905">
    <property type="entry name" value="FAD/NAD(P)-binding domain"/>
    <property type="match status" value="1"/>
</dbReference>
<comment type="similarity">
    <text evidence="2">Belongs to the GMC oxidoreductase family.</text>
</comment>
<dbReference type="RefSeq" id="WP_169268682.1">
    <property type="nucleotide sequence ID" value="NZ_CAWOXK010000001.1"/>
</dbReference>
<evidence type="ECO:0000259" key="5">
    <source>
        <dbReference type="PROSITE" id="PS00624"/>
    </source>
</evidence>
<feature type="domain" description="Glucose-methanol-choline oxidoreductase N-terminal" evidence="5">
    <location>
        <begin position="133"/>
        <end position="147"/>
    </location>
</feature>
<dbReference type="Gene3D" id="3.30.560.10">
    <property type="entry name" value="Glucose Oxidase, domain 3"/>
    <property type="match status" value="1"/>
</dbReference>
<name>A0A856MCP9_9CYAN</name>
<dbReference type="PANTHER" id="PTHR11552:SF147">
    <property type="entry name" value="CHOLINE DEHYDROGENASE, MITOCHONDRIAL"/>
    <property type="match status" value="1"/>
</dbReference>
<evidence type="ECO:0000313" key="7">
    <source>
        <dbReference type="Proteomes" id="UP000503129"/>
    </source>
</evidence>
<gene>
    <name evidence="6" type="ORF">DP114_01825</name>
</gene>
<accession>A0A856MCP9</accession>
<dbReference type="KEGG" id="bsen:DP114_01825"/>
<dbReference type="Proteomes" id="UP000503129">
    <property type="component" value="Chromosome"/>
</dbReference>
<dbReference type="GO" id="GO:0016614">
    <property type="term" value="F:oxidoreductase activity, acting on CH-OH group of donors"/>
    <property type="evidence" value="ECO:0007669"/>
    <property type="project" value="InterPro"/>
</dbReference>
<dbReference type="PANTHER" id="PTHR11552">
    <property type="entry name" value="GLUCOSE-METHANOL-CHOLINE GMC OXIDOREDUCTASE"/>
    <property type="match status" value="1"/>
</dbReference>
<keyword evidence="7" id="KW-1185">Reference proteome</keyword>
<evidence type="ECO:0000313" key="6">
    <source>
        <dbReference type="EMBL" id="QDL06807.1"/>
    </source>
</evidence>
<reference evidence="6 7" key="1">
    <citation type="submission" date="2018-06" db="EMBL/GenBank/DDBJ databases">
        <title>Comparative genomics of Brasilonema spp. strains.</title>
        <authorList>
            <person name="Alvarenga D.O."/>
            <person name="Fiore M.F."/>
            <person name="Varani A.M."/>
        </authorList>
    </citation>
    <scope>NUCLEOTIDE SEQUENCE [LARGE SCALE GENOMIC DNA]</scope>
    <source>
        <strain evidence="6 7">CENA114</strain>
    </source>
</reference>
<dbReference type="InterPro" id="IPR012132">
    <property type="entry name" value="GMC_OxRdtase"/>
</dbReference>
<sequence length="327" mass="36176">MPYFKKSENQQWGASEFHGVDGALSVTDPIAPAVTSQRFVEATVALGYGRNPDFKGAQQERAELYQLTIKDGKRHSTAAAFLVRILDRPNLTVTTGALVTWLLFEGTRKVGVEYIHRGTIHQSFVQQEIILSGAFDSSKLLMLSGIGNAEHLRSLDIPVVVNLPGVDQNLQDHLTVPVAHQVTVDLQPALTSNIAEAGLFLHTESNLSVAPDLQFFSGPVLWAYRQTSSNYLNSPSINGVVFMIHQWSIASMCDCAEQKTLEGLSLLKIRSALPVWEIFNAQNPLTLNCTVAVEASQNYHIFNHRKNYENTTEKIHVTPCYDNLCLG</sequence>
<proteinExistence type="inferred from homology"/>
<keyword evidence="4" id="KW-0274">FAD</keyword>
<evidence type="ECO:0000256" key="2">
    <source>
        <dbReference type="ARBA" id="ARBA00010790"/>
    </source>
</evidence>
<evidence type="ECO:0000256" key="4">
    <source>
        <dbReference type="ARBA" id="ARBA00022827"/>
    </source>
</evidence>
<protein>
    <recommendedName>
        <fullName evidence="5">Glucose-methanol-choline oxidoreductase N-terminal domain-containing protein</fullName>
    </recommendedName>
</protein>
<comment type="cofactor">
    <cofactor evidence="1">
        <name>FAD</name>
        <dbReference type="ChEBI" id="CHEBI:57692"/>
    </cofactor>
</comment>
<dbReference type="EMBL" id="CP030118">
    <property type="protein sequence ID" value="QDL06807.1"/>
    <property type="molecule type" value="Genomic_DNA"/>
</dbReference>
<dbReference type="InterPro" id="IPR036188">
    <property type="entry name" value="FAD/NAD-bd_sf"/>
</dbReference>
<dbReference type="Gene3D" id="3.50.50.60">
    <property type="entry name" value="FAD/NAD(P)-binding domain"/>
    <property type="match status" value="1"/>
</dbReference>
<dbReference type="AlphaFoldDB" id="A0A856MCP9"/>
<dbReference type="PROSITE" id="PS00624">
    <property type="entry name" value="GMC_OXRED_2"/>
    <property type="match status" value="1"/>
</dbReference>
<evidence type="ECO:0000256" key="1">
    <source>
        <dbReference type="ARBA" id="ARBA00001974"/>
    </source>
</evidence>
<dbReference type="InterPro" id="IPR000172">
    <property type="entry name" value="GMC_OxRdtase_N"/>
</dbReference>
<evidence type="ECO:0000256" key="3">
    <source>
        <dbReference type="ARBA" id="ARBA00022630"/>
    </source>
</evidence>
<dbReference type="GO" id="GO:0050660">
    <property type="term" value="F:flavin adenine dinucleotide binding"/>
    <property type="evidence" value="ECO:0007669"/>
    <property type="project" value="InterPro"/>
</dbReference>
<keyword evidence="3" id="KW-0285">Flavoprotein</keyword>
<organism evidence="6 7">
    <name type="scientific">Brasilonema sennae CENA114</name>
    <dbReference type="NCBI Taxonomy" id="415709"/>
    <lineage>
        <taxon>Bacteria</taxon>
        <taxon>Bacillati</taxon>
        <taxon>Cyanobacteriota</taxon>
        <taxon>Cyanophyceae</taxon>
        <taxon>Nostocales</taxon>
        <taxon>Scytonemataceae</taxon>
        <taxon>Brasilonema</taxon>
        <taxon>Bromeliae group (in: Brasilonema)</taxon>
    </lineage>
</organism>
<dbReference type="Pfam" id="PF00732">
    <property type="entry name" value="GMC_oxred_N"/>
    <property type="match status" value="1"/>
</dbReference>